<dbReference type="CDD" id="cd00093">
    <property type="entry name" value="HTH_XRE"/>
    <property type="match status" value="1"/>
</dbReference>
<dbReference type="InterPro" id="IPR001387">
    <property type="entry name" value="Cro/C1-type_HTH"/>
</dbReference>
<keyword evidence="4" id="KW-1185">Reference proteome</keyword>
<dbReference type="InterPro" id="IPR010982">
    <property type="entry name" value="Lambda_DNA-bd_dom_sf"/>
</dbReference>
<dbReference type="Gene3D" id="1.10.260.40">
    <property type="entry name" value="lambda repressor-like DNA-binding domains"/>
    <property type="match status" value="1"/>
</dbReference>
<dbReference type="OrthoDB" id="5196639at2"/>
<name>A0A553ZFX9_9ACTN</name>
<dbReference type="RefSeq" id="WP_143942819.1">
    <property type="nucleotide sequence ID" value="NZ_VKLS01000143.1"/>
</dbReference>
<protein>
    <submittedName>
        <fullName evidence="3">Helix-turn-helix transcriptional regulator</fullName>
    </submittedName>
</protein>
<proteinExistence type="predicted"/>
<dbReference type="SMART" id="SM00530">
    <property type="entry name" value="HTH_XRE"/>
    <property type="match status" value="1"/>
</dbReference>
<dbReference type="AlphaFoldDB" id="A0A553ZFX9"/>
<dbReference type="GO" id="GO:0003677">
    <property type="term" value="F:DNA binding"/>
    <property type="evidence" value="ECO:0007669"/>
    <property type="project" value="InterPro"/>
</dbReference>
<feature type="compositionally biased region" description="Low complexity" evidence="1">
    <location>
        <begin position="90"/>
        <end position="108"/>
    </location>
</feature>
<evidence type="ECO:0000256" key="1">
    <source>
        <dbReference type="SAM" id="MobiDB-lite"/>
    </source>
</evidence>
<evidence type="ECO:0000259" key="2">
    <source>
        <dbReference type="PROSITE" id="PS50943"/>
    </source>
</evidence>
<feature type="region of interest" description="Disordered" evidence="1">
    <location>
        <begin position="78"/>
        <end position="118"/>
    </location>
</feature>
<gene>
    <name evidence="3" type="ORF">FNZ23_13965</name>
</gene>
<dbReference type="SUPFAM" id="SSF47413">
    <property type="entry name" value="lambda repressor-like DNA-binding domains"/>
    <property type="match status" value="1"/>
</dbReference>
<reference evidence="3 4" key="1">
    <citation type="submission" date="2019-07" db="EMBL/GenBank/DDBJ databases">
        <title>Draft genome for Streptomyces benahoarensis MZ03-48.</title>
        <authorList>
            <person name="Gonzalez-Pimentel J.L."/>
        </authorList>
    </citation>
    <scope>NUCLEOTIDE SEQUENCE [LARGE SCALE GENOMIC DNA]</scope>
    <source>
        <strain evidence="3 4">MZ03-48</strain>
    </source>
</reference>
<organism evidence="3 4">
    <name type="scientific">Streptomyces benahoarensis</name>
    <dbReference type="NCBI Taxonomy" id="2595054"/>
    <lineage>
        <taxon>Bacteria</taxon>
        <taxon>Bacillati</taxon>
        <taxon>Actinomycetota</taxon>
        <taxon>Actinomycetes</taxon>
        <taxon>Kitasatosporales</taxon>
        <taxon>Streptomycetaceae</taxon>
        <taxon>Streptomyces</taxon>
    </lineage>
</organism>
<dbReference type="Proteomes" id="UP000320888">
    <property type="component" value="Unassembled WGS sequence"/>
</dbReference>
<evidence type="ECO:0000313" key="3">
    <source>
        <dbReference type="EMBL" id="TSB40316.1"/>
    </source>
</evidence>
<dbReference type="EMBL" id="VKLS01000143">
    <property type="protein sequence ID" value="TSB40316.1"/>
    <property type="molecule type" value="Genomic_DNA"/>
</dbReference>
<accession>A0A553ZFX9</accession>
<dbReference type="Pfam" id="PF13560">
    <property type="entry name" value="HTH_31"/>
    <property type="match status" value="1"/>
</dbReference>
<dbReference type="PROSITE" id="PS50943">
    <property type="entry name" value="HTH_CROC1"/>
    <property type="match status" value="1"/>
</dbReference>
<comment type="caution">
    <text evidence="3">The sequence shown here is derived from an EMBL/GenBank/DDBJ whole genome shotgun (WGS) entry which is preliminary data.</text>
</comment>
<sequence length="118" mass="12259">MVRTPLTPWERERGERLGTLLRAARGDRSMVEVAAVAGLSAETLRKIETGRVPTPAFFTIAALADTLGLSMEAVARAAMPEGARDGEATSAPPSDPLASSSVSSPLSRRVAHHGPAAA</sequence>
<feature type="domain" description="HTH cro/C1-type" evidence="2">
    <location>
        <begin position="21"/>
        <end position="74"/>
    </location>
</feature>
<evidence type="ECO:0000313" key="4">
    <source>
        <dbReference type="Proteomes" id="UP000320888"/>
    </source>
</evidence>